<evidence type="ECO:0000313" key="10">
    <source>
        <dbReference type="EMBL" id="NYG37315.1"/>
    </source>
</evidence>
<feature type="domain" description="L,D-TPase catalytic" evidence="9">
    <location>
        <begin position="178"/>
        <end position="297"/>
    </location>
</feature>
<feature type="compositionally biased region" description="Low complexity" evidence="7">
    <location>
        <begin position="40"/>
        <end position="74"/>
    </location>
</feature>
<evidence type="ECO:0000256" key="4">
    <source>
        <dbReference type="ARBA" id="ARBA00022984"/>
    </source>
</evidence>
<dbReference type="SUPFAM" id="SSF141523">
    <property type="entry name" value="L,D-transpeptidase catalytic domain-like"/>
    <property type="match status" value="1"/>
</dbReference>
<evidence type="ECO:0000256" key="3">
    <source>
        <dbReference type="ARBA" id="ARBA00022960"/>
    </source>
</evidence>
<accession>A0A852XFK5</accession>
<dbReference type="PROSITE" id="PS51257">
    <property type="entry name" value="PROKAR_LIPOPROTEIN"/>
    <property type="match status" value="1"/>
</dbReference>
<dbReference type="InterPro" id="IPR050979">
    <property type="entry name" value="LD-transpeptidase"/>
</dbReference>
<dbReference type="Pfam" id="PF03734">
    <property type="entry name" value="YkuD"/>
    <property type="match status" value="1"/>
</dbReference>
<comment type="caution">
    <text evidence="10">The sequence shown here is derived from an EMBL/GenBank/DDBJ whole genome shotgun (WGS) entry which is preliminary data.</text>
</comment>
<evidence type="ECO:0000256" key="8">
    <source>
        <dbReference type="SAM" id="SignalP"/>
    </source>
</evidence>
<evidence type="ECO:0000256" key="7">
    <source>
        <dbReference type="SAM" id="MobiDB-lite"/>
    </source>
</evidence>
<evidence type="ECO:0000256" key="5">
    <source>
        <dbReference type="ARBA" id="ARBA00023316"/>
    </source>
</evidence>
<proteinExistence type="predicted"/>
<dbReference type="SUPFAM" id="SSF47090">
    <property type="entry name" value="PGBD-like"/>
    <property type="match status" value="1"/>
</dbReference>
<dbReference type="UniPathway" id="UPA00219"/>
<feature type="active site" description="Nucleophile" evidence="6">
    <location>
        <position position="271"/>
    </location>
</feature>
<dbReference type="InterPro" id="IPR038063">
    <property type="entry name" value="Transpep_catalytic_dom"/>
</dbReference>
<dbReference type="InterPro" id="IPR005490">
    <property type="entry name" value="LD_TPept_cat_dom"/>
</dbReference>
<dbReference type="GO" id="GO:0016740">
    <property type="term" value="F:transferase activity"/>
    <property type="evidence" value="ECO:0007669"/>
    <property type="project" value="UniProtKB-KW"/>
</dbReference>
<feature type="chain" id="PRO_5038491780" evidence="8">
    <location>
        <begin position="20"/>
        <end position="297"/>
    </location>
</feature>
<feature type="region of interest" description="Disordered" evidence="7">
    <location>
        <begin position="35"/>
        <end position="113"/>
    </location>
</feature>
<dbReference type="RefSeq" id="WP_246313380.1">
    <property type="nucleotide sequence ID" value="NZ_JACBZX010000001.1"/>
</dbReference>
<comment type="pathway">
    <text evidence="1 6">Cell wall biogenesis; peptidoglycan biosynthesis.</text>
</comment>
<organism evidence="10 11">
    <name type="scientific">Janibacter alkaliphilus</name>
    <dbReference type="NCBI Taxonomy" id="1069963"/>
    <lineage>
        <taxon>Bacteria</taxon>
        <taxon>Bacillati</taxon>
        <taxon>Actinomycetota</taxon>
        <taxon>Actinomycetes</taxon>
        <taxon>Micrococcales</taxon>
        <taxon>Intrasporangiaceae</taxon>
        <taxon>Janibacter</taxon>
    </lineage>
</organism>
<dbReference type="CDD" id="cd16913">
    <property type="entry name" value="YkuD_like"/>
    <property type="match status" value="1"/>
</dbReference>
<evidence type="ECO:0000256" key="6">
    <source>
        <dbReference type="PROSITE-ProRule" id="PRU01373"/>
    </source>
</evidence>
<dbReference type="AlphaFoldDB" id="A0A852XFK5"/>
<feature type="signal peptide" evidence="8">
    <location>
        <begin position="1"/>
        <end position="19"/>
    </location>
</feature>
<keyword evidence="11" id="KW-1185">Reference proteome</keyword>
<keyword evidence="5 6" id="KW-0961">Cell wall biogenesis/degradation</keyword>
<dbReference type="GO" id="GO:0008360">
    <property type="term" value="P:regulation of cell shape"/>
    <property type="evidence" value="ECO:0007669"/>
    <property type="project" value="UniProtKB-UniRule"/>
</dbReference>
<evidence type="ECO:0000256" key="2">
    <source>
        <dbReference type="ARBA" id="ARBA00022679"/>
    </source>
</evidence>
<evidence type="ECO:0000259" key="9">
    <source>
        <dbReference type="PROSITE" id="PS52029"/>
    </source>
</evidence>
<dbReference type="GO" id="GO:0071972">
    <property type="term" value="F:peptidoglycan L,D-transpeptidase activity"/>
    <property type="evidence" value="ECO:0007669"/>
    <property type="project" value="TreeGrafter"/>
</dbReference>
<sequence>MSRGRRRAAAGMVVCAALAAGVVGCSLQADELAAQSPTHSSAGSTSATGSGSSSTSSSGSASTAGSDRSGTGAEDTAEGEGTETAAGQDGASAEGAGTADEPLQPGDSGPEVRDLQRQLSDLGYWLGTADGTYGHSTAQAVLALQKSAGLDRDGVAGEATLEALAEGTLPPLQGGPADRVEIDLDRQVLQVVADGERVLVLNTSTGSNEYFTSDGYTRAAVTPPGTFAVDRVYDGVHTGPLGSLYRPRYFNQGIAVHGAPSIPGYPASHGCARVSNAAMDMLWAQDHLPMGGTVVVH</sequence>
<feature type="compositionally biased region" description="Low complexity" evidence="7">
    <location>
        <begin position="82"/>
        <end position="91"/>
    </location>
</feature>
<keyword evidence="10" id="KW-0378">Hydrolase</keyword>
<reference evidence="10 11" key="1">
    <citation type="submission" date="2020-07" db="EMBL/GenBank/DDBJ databases">
        <title>Sequencing the genomes of 1000 actinobacteria strains.</title>
        <authorList>
            <person name="Klenk H.-P."/>
        </authorList>
    </citation>
    <scope>NUCLEOTIDE SEQUENCE [LARGE SCALE GENOMIC DNA]</scope>
    <source>
        <strain evidence="10 11">DSM 24723</strain>
    </source>
</reference>
<keyword evidence="3 6" id="KW-0133">Cell shape</keyword>
<dbReference type="GO" id="GO:0018104">
    <property type="term" value="P:peptidoglycan-protein cross-linking"/>
    <property type="evidence" value="ECO:0007669"/>
    <property type="project" value="TreeGrafter"/>
</dbReference>
<dbReference type="GO" id="GO:0005576">
    <property type="term" value="C:extracellular region"/>
    <property type="evidence" value="ECO:0007669"/>
    <property type="project" value="TreeGrafter"/>
</dbReference>
<dbReference type="Gene3D" id="2.40.440.10">
    <property type="entry name" value="L,D-transpeptidase catalytic domain-like"/>
    <property type="match status" value="1"/>
</dbReference>
<dbReference type="Pfam" id="PF01471">
    <property type="entry name" value="PG_binding_1"/>
    <property type="match status" value="1"/>
</dbReference>
<keyword evidence="4 6" id="KW-0573">Peptidoglycan synthesis</keyword>
<keyword evidence="8" id="KW-0732">Signal</keyword>
<dbReference type="PANTHER" id="PTHR30582">
    <property type="entry name" value="L,D-TRANSPEPTIDASE"/>
    <property type="match status" value="1"/>
</dbReference>
<dbReference type="EMBL" id="JACBZX010000001">
    <property type="protein sequence ID" value="NYG37315.1"/>
    <property type="molecule type" value="Genomic_DNA"/>
</dbReference>
<gene>
    <name evidence="10" type="ORF">BJY28_001784</name>
</gene>
<evidence type="ECO:0000313" key="11">
    <source>
        <dbReference type="Proteomes" id="UP000592181"/>
    </source>
</evidence>
<name>A0A852XFK5_9MICO</name>
<dbReference type="PROSITE" id="PS52029">
    <property type="entry name" value="LD_TPASE"/>
    <property type="match status" value="1"/>
</dbReference>
<keyword evidence="2" id="KW-0808">Transferase</keyword>
<dbReference type="Proteomes" id="UP000592181">
    <property type="component" value="Unassembled WGS sequence"/>
</dbReference>
<dbReference type="InterPro" id="IPR036366">
    <property type="entry name" value="PGBDSf"/>
</dbReference>
<dbReference type="PANTHER" id="PTHR30582:SF2">
    <property type="entry name" value="L,D-TRANSPEPTIDASE YCIB-RELATED"/>
    <property type="match status" value="1"/>
</dbReference>
<protein>
    <submittedName>
        <fullName evidence="10">Peptidoglycan hydrolase-like protein with peptidoglycan-binding domain</fullName>
    </submittedName>
</protein>
<dbReference type="InterPro" id="IPR036365">
    <property type="entry name" value="PGBD-like_sf"/>
</dbReference>
<feature type="active site" description="Proton donor/acceptor" evidence="6">
    <location>
        <position position="257"/>
    </location>
</feature>
<dbReference type="InterPro" id="IPR002477">
    <property type="entry name" value="Peptidoglycan-bd-like"/>
</dbReference>
<dbReference type="Gene3D" id="1.10.101.10">
    <property type="entry name" value="PGBD-like superfamily/PGBD"/>
    <property type="match status" value="1"/>
</dbReference>
<dbReference type="GO" id="GO:0071555">
    <property type="term" value="P:cell wall organization"/>
    <property type="evidence" value="ECO:0007669"/>
    <property type="project" value="UniProtKB-UniRule"/>
</dbReference>
<evidence type="ECO:0000256" key="1">
    <source>
        <dbReference type="ARBA" id="ARBA00004752"/>
    </source>
</evidence>